<dbReference type="EMBL" id="QKYT01000077">
    <property type="protein sequence ID" value="RIA94612.1"/>
    <property type="molecule type" value="Genomic_DNA"/>
</dbReference>
<comment type="caution">
    <text evidence="1">The sequence shown here is derived from an EMBL/GenBank/DDBJ whole genome shotgun (WGS) entry which is preliminary data.</text>
</comment>
<evidence type="ECO:0000313" key="1">
    <source>
        <dbReference type="EMBL" id="RIA94612.1"/>
    </source>
</evidence>
<organism evidence="1 2">
    <name type="scientific">Glomus cerebriforme</name>
    <dbReference type="NCBI Taxonomy" id="658196"/>
    <lineage>
        <taxon>Eukaryota</taxon>
        <taxon>Fungi</taxon>
        <taxon>Fungi incertae sedis</taxon>
        <taxon>Mucoromycota</taxon>
        <taxon>Glomeromycotina</taxon>
        <taxon>Glomeromycetes</taxon>
        <taxon>Glomerales</taxon>
        <taxon>Glomeraceae</taxon>
        <taxon>Glomus</taxon>
    </lineage>
</organism>
<accession>A0A397T9S2</accession>
<name>A0A397T9S2_9GLOM</name>
<evidence type="ECO:0000313" key="2">
    <source>
        <dbReference type="Proteomes" id="UP000265703"/>
    </source>
</evidence>
<dbReference type="Proteomes" id="UP000265703">
    <property type="component" value="Unassembled WGS sequence"/>
</dbReference>
<sequence length="124" mass="13849">MSLTNLKTLTYNILKILEDASVRDMEVPELAPCLEYYVSKKTLPDILNICPFPKCAKTIETGGMSTRRDSESSQSSGTSAISNLFDDSFTLNLPTIGQDMDELSTDVPRIVEVREREALQRESI</sequence>
<keyword evidence="2" id="KW-1185">Reference proteome</keyword>
<gene>
    <name evidence="1" type="ORF">C1645_873349</name>
</gene>
<proteinExistence type="predicted"/>
<dbReference type="AlphaFoldDB" id="A0A397T9S2"/>
<reference evidence="1 2" key="1">
    <citation type="submission" date="2018-06" db="EMBL/GenBank/DDBJ databases">
        <title>Comparative genomics reveals the genomic features of Rhizophagus irregularis, R. cerebriforme, R. diaphanum and Gigaspora rosea, and their symbiotic lifestyle signature.</title>
        <authorList>
            <person name="Morin E."/>
            <person name="San Clemente H."/>
            <person name="Chen E.C.H."/>
            <person name="De La Providencia I."/>
            <person name="Hainaut M."/>
            <person name="Kuo A."/>
            <person name="Kohler A."/>
            <person name="Murat C."/>
            <person name="Tang N."/>
            <person name="Roy S."/>
            <person name="Loubradou J."/>
            <person name="Henrissat B."/>
            <person name="Grigoriev I.V."/>
            <person name="Corradi N."/>
            <person name="Roux C."/>
            <person name="Martin F.M."/>
        </authorList>
    </citation>
    <scope>NUCLEOTIDE SEQUENCE [LARGE SCALE GENOMIC DNA]</scope>
    <source>
        <strain evidence="1 2">DAOM 227022</strain>
    </source>
</reference>
<protein>
    <submittedName>
        <fullName evidence="1">Uncharacterized protein</fullName>
    </submittedName>
</protein>